<dbReference type="Gene3D" id="2.60.40.3340">
    <property type="entry name" value="Domain of unknown function DUF4426"/>
    <property type="match status" value="1"/>
</dbReference>
<evidence type="ECO:0000313" key="4">
    <source>
        <dbReference type="Proteomes" id="UP001156870"/>
    </source>
</evidence>
<name>A0AA37T795_9GAMM</name>
<dbReference type="Proteomes" id="UP001156870">
    <property type="component" value="Unassembled WGS sequence"/>
</dbReference>
<dbReference type="Pfam" id="PF14467">
    <property type="entry name" value="DUF4426"/>
    <property type="match status" value="1"/>
</dbReference>
<evidence type="ECO:0000259" key="2">
    <source>
        <dbReference type="Pfam" id="PF14467"/>
    </source>
</evidence>
<sequence length="159" mass="18212">MLTQLHQFFPALLMSLLALFFTLSSMTSNAQENISITEDGYRIFYSVFNSSFIPPDIASTYKLIRGKDRALVNIVVTKDGEETQTLGLPANLKGEARNLMQQAQKLKFQRINEQNTTYYLAPIRFTNEEVMNFFITVTPEGSDSPIKLKFSKKLYVDRH</sequence>
<proteinExistence type="predicted"/>
<dbReference type="InterPro" id="IPR025218">
    <property type="entry name" value="DUF4426"/>
</dbReference>
<dbReference type="RefSeq" id="WP_232592903.1">
    <property type="nucleotide sequence ID" value="NZ_BSPD01000065.1"/>
</dbReference>
<organism evidence="3 4">
    <name type="scientific">Marinibactrum halimedae</name>
    <dbReference type="NCBI Taxonomy" id="1444977"/>
    <lineage>
        <taxon>Bacteria</taxon>
        <taxon>Pseudomonadati</taxon>
        <taxon>Pseudomonadota</taxon>
        <taxon>Gammaproteobacteria</taxon>
        <taxon>Cellvibrionales</taxon>
        <taxon>Cellvibrionaceae</taxon>
        <taxon>Marinibactrum</taxon>
    </lineage>
</organism>
<accession>A0AA37T795</accession>
<feature type="signal peptide" evidence="1">
    <location>
        <begin position="1"/>
        <end position="30"/>
    </location>
</feature>
<gene>
    <name evidence="3" type="ORF">GCM10007877_27800</name>
</gene>
<comment type="caution">
    <text evidence="3">The sequence shown here is derived from an EMBL/GenBank/DDBJ whole genome shotgun (WGS) entry which is preliminary data.</text>
</comment>
<evidence type="ECO:0000313" key="3">
    <source>
        <dbReference type="EMBL" id="GLS27061.1"/>
    </source>
</evidence>
<keyword evidence="1" id="KW-0732">Signal</keyword>
<feature type="domain" description="DUF4426" evidence="2">
    <location>
        <begin position="39"/>
        <end position="157"/>
    </location>
</feature>
<dbReference type="AlphaFoldDB" id="A0AA37T795"/>
<evidence type="ECO:0000256" key="1">
    <source>
        <dbReference type="SAM" id="SignalP"/>
    </source>
</evidence>
<feature type="chain" id="PRO_5041362001" description="DUF4426 domain-containing protein" evidence="1">
    <location>
        <begin position="31"/>
        <end position="159"/>
    </location>
</feature>
<dbReference type="EMBL" id="BSPD01000065">
    <property type="protein sequence ID" value="GLS27061.1"/>
    <property type="molecule type" value="Genomic_DNA"/>
</dbReference>
<keyword evidence="4" id="KW-1185">Reference proteome</keyword>
<reference evidence="3 4" key="1">
    <citation type="journal article" date="2014" name="Int. J. Syst. Evol. Microbiol.">
        <title>Complete genome sequence of Corynebacterium casei LMG S-19264T (=DSM 44701T), isolated from a smear-ripened cheese.</title>
        <authorList>
            <consortium name="US DOE Joint Genome Institute (JGI-PGF)"/>
            <person name="Walter F."/>
            <person name="Albersmeier A."/>
            <person name="Kalinowski J."/>
            <person name="Ruckert C."/>
        </authorList>
    </citation>
    <scope>NUCLEOTIDE SEQUENCE [LARGE SCALE GENOMIC DNA]</scope>
    <source>
        <strain evidence="3 4">NBRC 110095</strain>
    </source>
</reference>
<protein>
    <recommendedName>
        <fullName evidence="2">DUF4426 domain-containing protein</fullName>
    </recommendedName>
</protein>